<accession>A0ABY9YG48</accession>
<reference evidence="7 8" key="1">
    <citation type="submission" date="2022-12" db="EMBL/GenBank/DDBJ databases">
        <title>Two new species, Stenotrophomonas aracearum and Stenotrophomonas oahuensis, isolated from Anthurium (Araceae family) in Hawaii.</title>
        <authorList>
            <person name="Chunag S.C."/>
            <person name="Dobhal S."/>
            <person name="Alvarez A."/>
            <person name="Arif M."/>
        </authorList>
    </citation>
    <scope>NUCLEOTIDE SEQUENCE [LARGE SCALE GENOMIC DNA]</scope>
    <source>
        <strain evidence="7 8">A5588</strain>
    </source>
</reference>
<gene>
    <name evidence="7" type="ORF">PDM28_05885</name>
</gene>
<comment type="similarity">
    <text evidence="2">Belongs to the TMEM86 family.</text>
</comment>
<evidence type="ECO:0000313" key="7">
    <source>
        <dbReference type="EMBL" id="WNH49840.1"/>
    </source>
</evidence>
<evidence type="ECO:0000256" key="5">
    <source>
        <dbReference type="ARBA" id="ARBA00023136"/>
    </source>
</evidence>
<comment type="subcellular location">
    <subcellularLocation>
        <location evidence="1">Membrane</location>
        <topology evidence="1">Multi-pass membrane protein</topology>
    </subcellularLocation>
</comment>
<protein>
    <submittedName>
        <fullName evidence="7">Lysoplasmalogenase</fullName>
    </submittedName>
</protein>
<evidence type="ECO:0000256" key="6">
    <source>
        <dbReference type="SAM" id="Phobius"/>
    </source>
</evidence>
<proteinExistence type="inferred from homology"/>
<sequence length="237" mass="25008">MNLRRDVPILLAATAAIIGASLDGDGRWLHWVAKPLTTLLIAAIVWQTLKNNAPEPRSAGRRPATSHPITARTYSRAILLGMGFSCIGDIALMLPFDAFVPGLIAFLLAHICYIVAFRAGFTAGKGLVLAGALLALFAGINLAGLWPLLPGDLRIPVVVYVVVLALMATLALARAWSPNSTDTAAGTNWAAFGAVLFVISDCTLAWDRFGGGLPLASLCILATYYAAQYCIARSASD</sequence>
<feature type="transmembrane region" description="Helical" evidence="6">
    <location>
        <begin position="188"/>
        <end position="206"/>
    </location>
</feature>
<keyword evidence="8" id="KW-1185">Reference proteome</keyword>
<evidence type="ECO:0000256" key="4">
    <source>
        <dbReference type="ARBA" id="ARBA00022989"/>
    </source>
</evidence>
<feature type="transmembrane region" description="Helical" evidence="6">
    <location>
        <begin position="102"/>
        <end position="121"/>
    </location>
</feature>
<evidence type="ECO:0000256" key="2">
    <source>
        <dbReference type="ARBA" id="ARBA00007375"/>
    </source>
</evidence>
<dbReference type="Proteomes" id="UP001305421">
    <property type="component" value="Chromosome"/>
</dbReference>
<keyword evidence="3 6" id="KW-0812">Transmembrane</keyword>
<dbReference type="EMBL" id="CP115543">
    <property type="protein sequence ID" value="WNH49840.1"/>
    <property type="molecule type" value="Genomic_DNA"/>
</dbReference>
<feature type="transmembrane region" description="Helical" evidence="6">
    <location>
        <begin position="77"/>
        <end position="96"/>
    </location>
</feature>
<dbReference type="RefSeq" id="WP_311184140.1">
    <property type="nucleotide sequence ID" value="NZ_CP115543.1"/>
</dbReference>
<feature type="transmembrane region" description="Helical" evidence="6">
    <location>
        <begin position="212"/>
        <end position="232"/>
    </location>
</feature>
<feature type="transmembrane region" description="Helical" evidence="6">
    <location>
        <begin position="155"/>
        <end position="176"/>
    </location>
</feature>
<feature type="transmembrane region" description="Helical" evidence="6">
    <location>
        <begin position="128"/>
        <end position="149"/>
    </location>
</feature>
<evidence type="ECO:0000313" key="8">
    <source>
        <dbReference type="Proteomes" id="UP001305421"/>
    </source>
</evidence>
<name>A0ABY9YG48_9GAMM</name>
<organism evidence="7 8">
    <name type="scientific">Stenotrophomonas aracearum</name>
    <dbReference type="NCBI Taxonomy" id="3003272"/>
    <lineage>
        <taxon>Bacteria</taxon>
        <taxon>Pseudomonadati</taxon>
        <taxon>Pseudomonadota</taxon>
        <taxon>Gammaproteobacteria</taxon>
        <taxon>Lysobacterales</taxon>
        <taxon>Lysobacteraceae</taxon>
        <taxon>Stenotrophomonas</taxon>
    </lineage>
</organism>
<dbReference type="PANTHER" id="PTHR31885">
    <property type="entry name" value="GH04784P"/>
    <property type="match status" value="1"/>
</dbReference>
<keyword evidence="5 6" id="KW-0472">Membrane</keyword>
<keyword evidence="4 6" id="KW-1133">Transmembrane helix</keyword>
<dbReference type="PANTHER" id="PTHR31885:SF6">
    <property type="entry name" value="GH04784P"/>
    <property type="match status" value="1"/>
</dbReference>
<evidence type="ECO:0000256" key="3">
    <source>
        <dbReference type="ARBA" id="ARBA00022692"/>
    </source>
</evidence>
<evidence type="ECO:0000256" key="1">
    <source>
        <dbReference type="ARBA" id="ARBA00004141"/>
    </source>
</evidence>
<dbReference type="InterPro" id="IPR012506">
    <property type="entry name" value="TMEM86B-like"/>
</dbReference>
<dbReference type="Pfam" id="PF07947">
    <property type="entry name" value="YhhN"/>
    <property type="match status" value="1"/>
</dbReference>